<sequence length="166" mass="18205">MPKPSSVDFSQFFDSLELAQLALIQSSAWRSEVVKLPADVHMEHEIAIGQGAPGSWRATCKYDLQAIPEKGSEAQLKISATYSVLYTAQGELNDDMRSVMAENATLATWPYVRHLVHSTTAEMGLTPLDIGLYKVKFKANNLGDSAEKTPSAQLKKSTSKKKRSSS</sequence>
<evidence type="ECO:0000313" key="4">
    <source>
        <dbReference type="Proteomes" id="UP000266260"/>
    </source>
</evidence>
<dbReference type="SUPFAM" id="SSF54611">
    <property type="entry name" value="SecB-like"/>
    <property type="match status" value="1"/>
</dbReference>
<gene>
    <name evidence="3" type="ORF">SMC5_06220</name>
    <name evidence="2" type="ORF">SMC6_05550</name>
</gene>
<dbReference type="EMBL" id="QXIT01000092">
    <property type="protein sequence ID" value="RIE07744.1"/>
    <property type="molecule type" value="Genomic_DNA"/>
</dbReference>
<dbReference type="Gene3D" id="3.10.420.10">
    <property type="entry name" value="SecB-like"/>
    <property type="match status" value="1"/>
</dbReference>
<dbReference type="InterPro" id="IPR035958">
    <property type="entry name" value="SecB-like_sf"/>
</dbReference>
<dbReference type="EMBL" id="QXIU01000149">
    <property type="protein sequence ID" value="RIE10261.1"/>
    <property type="molecule type" value="Genomic_DNA"/>
</dbReference>
<dbReference type="Proteomes" id="UP000266489">
    <property type="component" value="Unassembled WGS sequence"/>
</dbReference>
<dbReference type="OrthoDB" id="5518794at2"/>
<accession>A0A398DGH9</accession>
<evidence type="ECO:0000313" key="3">
    <source>
        <dbReference type="EMBL" id="RIE10261.1"/>
    </source>
</evidence>
<evidence type="ECO:0000313" key="5">
    <source>
        <dbReference type="Proteomes" id="UP000266489"/>
    </source>
</evidence>
<dbReference type="Proteomes" id="UP000266260">
    <property type="component" value="Unassembled WGS sequence"/>
</dbReference>
<keyword evidence="4" id="KW-1185">Reference proteome</keyword>
<organism evidence="2 4">
    <name type="scientific">Candidatus Cryosericum odellii</name>
    <dbReference type="NCBI Taxonomy" id="2290917"/>
    <lineage>
        <taxon>Bacteria</taxon>
        <taxon>Pseudomonadati</taxon>
        <taxon>Caldisericota/Cryosericota group</taxon>
        <taxon>Candidatus Cryosericota</taxon>
        <taxon>Candidatus Cryosericia</taxon>
        <taxon>Candidatus Cryosericales</taxon>
        <taxon>Candidatus Cryosericaceae</taxon>
        <taxon>Candidatus Cryosericum</taxon>
    </lineage>
</organism>
<dbReference type="AlphaFoldDB" id="A0A398D9E7"/>
<evidence type="ECO:0008006" key="6">
    <source>
        <dbReference type="Google" id="ProtNLM"/>
    </source>
</evidence>
<evidence type="ECO:0000313" key="2">
    <source>
        <dbReference type="EMBL" id="RIE07744.1"/>
    </source>
</evidence>
<feature type="compositionally biased region" description="Basic residues" evidence="1">
    <location>
        <begin position="157"/>
        <end position="166"/>
    </location>
</feature>
<reference evidence="4 5" key="1">
    <citation type="submission" date="2018-09" db="EMBL/GenBank/DDBJ databases">
        <title>Discovery and Ecogenomic Context for Candidatus Cryosericales, a Global Caldiserica Order Active in Thawing Permafrost.</title>
        <authorList>
            <person name="Martinez M.A."/>
            <person name="Woodcroft B.J."/>
            <person name="Ignacio Espinoza J.C."/>
            <person name="Zayed A."/>
            <person name="Singleton C.M."/>
            <person name="Boyd J."/>
            <person name="Li Y.-F."/>
            <person name="Purvine S."/>
            <person name="Maughan H."/>
            <person name="Hodgkins S.B."/>
            <person name="Anderson D."/>
            <person name="Sederholm M."/>
            <person name="Temperton B."/>
            <person name="Saleska S.R."/>
            <person name="Tyson G.W."/>
            <person name="Rich V.I."/>
        </authorList>
    </citation>
    <scope>NUCLEOTIDE SEQUENCE [LARGE SCALE GENOMIC DNA]</scope>
    <source>
        <strain evidence="3 5">SMC5</strain>
        <strain evidence="2 4">SMC6</strain>
    </source>
</reference>
<evidence type="ECO:0000256" key="1">
    <source>
        <dbReference type="SAM" id="MobiDB-lite"/>
    </source>
</evidence>
<accession>A0A398D9E7</accession>
<feature type="region of interest" description="Disordered" evidence="1">
    <location>
        <begin position="143"/>
        <end position="166"/>
    </location>
</feature>
<protein>
    <recommendedName>
        <fullName evidence="6">Preprotein translocase subunit SecB</fullName>
    </recommendedName>
</protein>
<dbReference type="RefSeq" id="WP_119120017.1">
    <property type="nucleotide sequence ID" value="NZ_QXIT01000092.1"/>
</dbReference>
<proteinExistence type="predicted"/>
<name>A0A398D9E7_9BACT</name>
<comment type="caution">
    <text evidence="2">The sequence shown here is derived from an EMBL/GenBank/DDBJ whole genome shotgun (WGS) entry which is preliminary data.</text>
</comment>